<keyword evidence="3" id="KW-1185">Reference proteome</keyword>
<accession>A0ABU4F063</accession>
<evidence type="ECO:0000256" key="1">
    <source>
        <dbReference type="SAM" id="Phobius"/>
    </source>
</evidence>
<reference evidence="2 3" key="1">
    <citation type="submission" date="2023-10" db="EMBL/GenBank/DDBJ databases">
        <title>Development of a sustainable strategy for remediation of hydrocarbon-contaminated territories based on the waste exchange concept.</title>
        <authorList>
            <person name="Krivoruchko A."/>
        </authorList>
    </citation>
    <scope>NUCLEOTIDE SEQUENCE [LARGE SCALE GENOMIC DNA]</scope>
    <source>
        <strain evidence="2 3">IEGM 1236</strain>
    </source>
</reference>
<feature type="transmembrane region" description="Helical" evidence="1">
    <location>
        <begin position="33"/>
        <end position="53"/>
    </location>
</feature>
<evidence type="ECO:0008006" key="4">
    <source>
        <dbReference type="Google" id="ProtNLM"/>
    </source>
</evidence>
<evidence type="ECO:0000313" key="2">
    <source>
        <dbReference type="EMBL" id="MDV7136885.1"/>
    </source>
</evidence>
<keyword evidence="1" id="KW-0812">Transmembrane</keyword>
<dbReference type="Proteomes" id="UP001185792">
    <property type="component" value="Unassembled WGS sequence"/>
</dbReference>
<gene>
    <name evidence="2" type="ORF">R4198_24610</name>
</gene>
<evidence type="ECO:0000313" key="3">
    <source>
        <dbReference type="Proteomes" id="UP001185792"/>
    </source>
</evidence>
<dbReference type="EMBL" id="JAWLUM010000006">
    <property type="protein sequence ID" value="MDV7136885.1"/>
    <property type="molecule type" value="Genomic_DNA"/>
</dbReference>
<keyword evidence="1" id="KW-1133">Transmembrane helix</keyword>
<keyword evidence="1" id="KW-0472">Membrane</keyword>
<organism evidence="2 3">
    <name type="scientific">Williamsia marianensis</name>
    <dbReference type="NCBI Taxonomy" id="85044"/>
    <lineage>
        <taxon>Bacteria</taxon>
        <taxon>Bacillati</taxon>
        <taxon>Actinomycetota</taxon>
        <taxon>Actinomycetes</taxon>
        <taxon>Mycobacteriales</taxon>
        <taxon>Nocardiaceae</taxon>
        <taxon>Williamsia</taxon>
    </lineage>
</organism>
<dbReference type="RefSeq" id="WP_317714826.1">
    <property type="nucleotide sequence ID" value="NZ_JAWLUM010000006.1"/>
</dbReference>
<name>A0ABU4F063_WILMA</name>
<proteinExistence type="predicted"/>
<comment type="caution">
    <text evidence="2">The sequence shown here is derived from an EMBL/GenBank/DDBJ whole genome shotgun (WGS) entry which is preliminary data.</text>
</comment>
<sequence>MTATNSPWGWLDNNEPTPAAVVPLPQRPRSVPTVAVIGAAGGAGVSVLSVLVADARARAGQSVLWLDAAATPGDVAARIASPDAASEYSAGGALLRSSEGLDEIPSQAISAGGSVIVDAGVVDKGSAWLTSTTAVVLVIAARPDTANRSRSGLQMLAAAGVLTRATAVVACLDPWASHLVGQRLVQSLTARMSRVLLWDYDPHLGTGGPIDPTRLASSTTTVVEHLAGLRTTATEHDNDLAAEANS</sequence>
<protein>
    <recommendedName>
        <fullName evidence="4">MinD-like ATPase involved in chromosome partitioning or flagellar assembly</fullName>
    </recommendedName>
</protein>